<accession>A0A2J7ZHC6</accession>
<dbReference type="Gene3D" id="3.30.530.20">
    <property type="match status" value="1"/>
</dbReference>
<gene>
    <name evidence="1" type="ORF">TSOC_014412</name>
</gene>
<protein>
    <recommendedName>
        <fullName evidence="3">START domain-containing protein</fullName>
    </recommendedName>
</protein>
<proteinExistence type="predicted"/>
<evidence type="ECO:0000313" key="1">
    <source>
        <dbReference type="EMBL" id="PNG99683.1"/>
    </source>
</evidence>
<feature type="non-terminal residue" evidence="1">
    <location>
        <position position="1"/>
    </location>
</feature>
<name>A0A2J7ZHC6_9CHLO</name>
<dbReference type="InterPro" id="IPR023393">
    <property type="entry name" value="START-like_dom_sf"/>
</dbReference>
<reference evidence="1 2" key="1">
    <citation type="journal article" date="2017" name="Mol. Biol. Evol.">
        <title>The 4-celled Tetrabaena socialis nuclear genome reveals the essential components for genetic control of cell number at the origin of multicellularity in the volvocine lineage.</title>
        <authorList>
            <person name="Featherston J."/>
            <person name="Arakaki Y."/>
            <person name="Hanschen E.R."/>
            <person name="Ferris P.J."/>
            <person name="Michod R.E."/>
            <person name="Olson B.J.S.C."/>
            <person name="Nozaki H."/>
            <person name="Durand P.M."/>
        </authorList>
    </citation>
    <scope>NUCLEOTIDE SEQUENCE [LARGE SCALE GENOMIC DNA]</scope>
    <source>
        <strain evidence="1 2">NIES-571</strain>
    </source>
</reference>
<keyword evidence="2" id="KW-1185">Reference proteome</keyword>
<sequence length="187" mass="19963">AAPPLHLACLVRDFDVGSLAGQLQDFRVLAASPSLLQAEYVSVLPWPFEPRWLSVTMRIGVVRGTGAVVLLGESVRGAAPPPGRAVTPGTVHYSYYHIAPAAPARANGRASGAGGVRSVMRRAINIDMRIPLPAFVVRKSLASHYAADMAAVEREVAGWEGGALQRRLREGECYRVLERAVEAAAGR</sequence>
<comment type="caution">
    <text evidence="1">The sequence shown here is derived from an EMBL/GenBank/DDBJ whole genome shotgun (WGS) entry which is preliminary data.</text>
</comment>
<evidence type="ECO:0000313" key="2">
    <source>
        <dbReference type="Proteomes" id="UP000236333"/>
    </source>
</evidence>
<dbReference type="OrthoDB" id="524625at2759"/>
<organism evidence="1 2">
    <name type="scientific">Tetrabaena socialis</name>
    <dbReference type="NCBI Taxonomy" id="47790"/>
    <lineage>
        <taxon>Eukaryota</taxon>
        <taxon>Viridiplantae</taxon>
        <taxon>Chlorophyta</taxon>
        <taxon>core chlorophytes</taxon>
        <taxon>Chlorophyceae</taxon>
        <taxon>CS clade</taxon>
        <taxon>Chlamydomonadales</taxon>
        <taxon>Tetrabaenaceae</taxon>
        <taxon>Tetrabaena</taxon>
    </lineage>
</organism>
<dbReference type="AlphaFoldDB" id="A0A2J7ZHC6"/>
<evidence type="ECO:0008006" key="3">
    <source>
        <dbReference type="Google" id="ProtNLM"/>
    </source>
</evidence>
<dbReference type="EMBL" id="PGGS01002328">
    <property type="protein sequence ID" value="PNG99683.1"/>
    <property type="molecule type" value="Genomic_DNA"/>
</dbReference>
<dbReference type="Proteomes" id="UP000236333">
    <property type="component" value="Unassembled WGS sequence"/>
</dbReference>